<dbReference type="EMBL" id="FNGA01000002">
    <property type="protein sequence ID" value="SDK90903.1"/>
    <property type="molecule type" value="Genomic_DNA"/>
</dbReference>
<evidence type="ECO:0000256" key="1">
    <source>
        <dbReference type="ARBA" id="ARBA00004496"/>
    </source>
</evidence>
<organism evidence="13 14">
    <name type="scientific">Maridesulfovibrio ferrireducens</name>
    <dbReference type="NCBI Taxonomy" id="246191"/>
    <lineage>
        <taxon>Bacteria</taxon>
        <taxon>Pseudomonadati</taxon>
        <taxon>Thermodesulfobacteriota</taxon>
        <taxon>Desulfovibrionia</taxon>
        <taxon>Desulfovibrionales</taxon>
        <taxon>Desulfovibrionaceae</taxon>
        <taxon>Maridesulfovibrio</taxon>
    </lineage>
</organism>
<dbReference type="GO" id="GO:0003677">
    <property type="term" value="F:DNA binding"/>
    <property type="evidence" value="ECO:0007669"/>
    <property type="project" value="UniProtKB-KW"/>
</dbReference>
<dbReference type="GO" id="GO:0005737">
    <property type="term" value="C:cytoplasm"/>
    <property type="evidence" value="ECO:0007669"/>
    <property type="project" value="UniProtKB-SubCell"/>
</dbReference>
<protein>
    <recommendedName>
        <fullName evidence="9">Transcriptional regulatory protein</fullName>
    </recommendedName>
</protein>
<gene>
    <name evidence="13" type="ORF">SAMN05660337_1667</name>
</gene>
<keyword evidence="8 9" id="KW-0804">Transcription</keyword>
<dbReference type="InterPro" id="IPR001789">
    <property type="entry name" value="Sig_transdc_resp-reg_receiver"/>
</dbReference>
<evidence type="ECO:0000256" key="4">
    <source>
        <dbReference type="ARBA" id="ARBA00023012"/>
    </source>
</evidence>
<keyword evidence="5 9" id="KW-0805">Transcription regulation</keyword>
<dbReference type="Pfam" id="PF00072">
    <property type="entry name" value="Response_reg"/>
    <property type="match status" value="1"/>
</dbReference>
<evidence type="ECO:0000256" key="3">
    <source>
        <dbReference type="ARBA" id="ARBA00022553"/>
    </source>
</evidence>
<evidence type="ECO:0000256" key="2">
    <source>
        <dbReference type="ARBA" id="ARBA00022490"/>
    </source>
</evidence>
<dbReference type="AlphaFoldDB" id="A0A1G9FS11"/>
<keyword evidence="6 9" id="KW-0238">DNA-binding</keyword>
<dbReference type="InterPro" id="IPR048714">
    <property type="entry name" value="DpiA-like_HTH"/>
</dbReference>
<feature type="modified residue" description="4-aspartylphosphate" evidence="10">
    <location>
        <position position="56"/>
    </location>
</feature>
<reference evidence="14" key="1">
    <citation type="submission" date="2016-10" db="EMBL/GenBank/DDBJ databases">
        <authorList>
            <person name="Varghese N."/>
            <person name="Submissions S."/>
        </authorList>
    </citation>
    <scope>NUCLEOTIDE SEQUENCE [LARGE SCALE GENOMIC DNA]</scope>
    <source>
        <strain evidence="14">DSM 16995</strain>
    </source>
</reference>
<keyword evidence="7 9" id="KW-0010">Activator</keyword>
<dbReference type="InterPro" id="IPR024187">
    <property type="entry name" value="Sig_transdc_resp-reg_cit/mal"/>
</dbReference>
<sequence>MNPIKVMIVEDDAKIADLHRRFTEKVEGFEVVAIAQGLDDAKEMIEIFEPDLILLDLYFPEGTSLEMLREIRTKGLETDVILITAAREMGPLKEALRGGVFDYIIKPVILDRFKACLFRFGKYHSRLRNPETLEQKDVDSMRHPSSSASAVTPSEDLPKGIDPLTLKKVQDVFKDPDIENGLGAEDVGSLIGASRSTTRRYLEYLVSVGFIYPDLVYGTVGRPERKYFRN</sequence>
<feature type="domain" description="Response regulatory" evidence="12">
    <location>
        <begin position="5"/>
        <end position="121"/>
    </location>
</feature>
<name>A0A1G9FS11_9BACT</name>
<accession>A0A1G9FS11</accession>
<dbReference type="PANTHER" id="PTHR45526:SF1">
    <property type="entry name" value="TRANSCRIPTIONAL REGULATORY PROTEIN DCUR-RELATED"/>
    <property type="match status" value="1"/>
</dbReference>
<dbReference type="SMART" id="SM00448">
    <property type="entry name" value="REC"/>
    <property type="match status" value="1"/>
</dbReference>
<feature type="compositionally biased region" description="Polar residues" evidence="11">
    <location>
        <begin position="143"/>
        <end position="152"/>
    </location>
</feature>
<dbReference type="PANTHER" id="PTHR45526">
    <property type="entry name" value="TRANSCRIPTIONAL REGULATORY PROTEIN DPIA"/>
    <property type="match status" value="1"/>
</dbReference>
<evidence type="ECO:0000256" key="6">
    <source>
        <dbReference type="ARBA" id="ARBA00023125"/>
    </source>
</evidence>
<dbReference type="PIRSF" id="PIRSF006171">
    <property type="entry name" value="RR_citrat_malat"/>
    <property type="match status" value="1"/>
</dbReference>
<dbReference type="Gene3D" id="3.40.50.2300">
    <property type="match status" value="1"/>
</dbReference>
<dbReference type="Proteomes" id="UP000199053">
    <property type="component" value="Unassembled WGS sequence"/>
</dbReference>
<keyword evidence="3 10" id="KW-0597">Phosphoprotein</keyword>
<evidence type="ECO:0000313" key="14">
    <source>
        <dbReference type="Proteomes" id="UP000199053"/>
    </source>
</evidence>
<evidence type="ECO:0000256" key="10">
    <source>
        <dbReference type="PROSITE-ProRule" id="PRU00169"/>
    </source>
</evidence>
<keyword evidence="14" id="KW-1185">Reference proteome</keyword>
<dbReference type="InterPro" id="IPR011006">
    <property type="entry name" value="CheY-like_superfamily"/>
</dbReference>
<dbReference type="Pfam" id="PF20714">
    <property type="entry name" value="HTH_64"/>
    <property type="match status" value="1"/>
</dbReference>
<feature type="region of interest" description="Disordered" evidence="11">
    <location>
        <begin position="134"/>
        <end position="154"/>
    </location>
</feature>
<evidence type="ECO:0000256" key="5">
    <source>
        <dbReference type="ARBA" id="ARBA00023015"/>
    </source>
</evidence>
<comment type="subcellular location">
    <subcellularLocation>
        <location evidence="1 9">Cytoplasm</location>
    </subcellularLocation>
</comment>
<dbReference type="SUPFAM" id="SSF52172">
    <property type="entry name" value="CheY-like"/>
    <property type="match status" value="1"/>
</dbReference>
<dbReference type="STRING" id="246191.SAMN05660337_1667"/>
<dbReference type="RefSeq" id="WP_092160004.1">
    <property type="nucleotide sequence ID" value="NZ_FNGA01000002.1"/>
</dbReference>
<proteinExistence type="predicted"/>
<keyword evidence="2 9" id="KW-0963">Cytoplasm</keyword>
<dbReference type="GO" id="GO:0003700">
    <property type="term" value="F:DNA-binding transcription factor activity"/>
    <property type="evidence" value="ECO:0007669"/>
    <property type="project" value="InterPro"/>
</dbReference>
<evidence type="ECO:0000256" key="7">
    <source>
        <dbReference type="ARBA" id="ARBA00023159"/>
    </source>
</evidence>
<dbReference type="InterPro" id="IPR051271">
    <property type="entry name" value="2C-system_Tx_regulators"/>
</dbReference>
<dbReference type="PROSITE" id="PS50110">
    <property type="entry name" value="RESPONSE_REGULATORY"/>
    <property type="match status" value="1"/>
</dbReference>
<evidence type="ECO:0000256" key="11">
    <source>
        <dbReference type="SAM" id="MobiDB-lite"/>
    </source>
</evidence>
<evidence type="ECO:0000259" key="12">
    <source>
        <dbReference type="PROSITE" id="PS50110"/>
    </source>
</evidence>
<dbReference type="GO" id="GO:0000156">
    <property type="term" value="F:phosphorelay response regulator activity"/>
    <property type="evidence" value="ECO:0007669"/>
    <property type="project" value="TreeGrafter"/>
</dbReference>
<evidence type="ECO:0000256" key="8">
    <source>
        <dbReference type="ARBA" id="ARBA00023163"/>
    </source>
</evidence>
<keyword evidence="4 9" id="KW-0902">Two-component regulatory system</keyword>
<evidence type="ECO:0000256" key="9">
    <source>
        <dbReference type="PIRNR" id="PIRNR006171"/>
    </source>
</evidence>
<dbReference type="OrthoDB" id="9802426at2"/>
<evidence type="ECO:0000313" key="13">
    <source>
        <dbReference type="EMBL" id="SDK90903.1"/>
    </source>
</evidence>